<evidence type="ECO:0000256" key="7">
    <source>
        <dbReference type="ARBA" id="ARBA00022729"/>
    </source>
</evidence>
<organism evidence="10 11">
    <name type="scientific">Huso huso</name>
    <name type="common">Beluga</name>
    <name type="synonym">Acipenser huso</name>
    <dbReference type="NCBI Taxonomy" id="61971"/>
    <lineage>
        <taxon>Eukaryota</taxon>
        <taxon>Metazoa</taxon>
        <taxon>Chordata</taxon>
        <taxon>Craniata</taxon>
        <taxon>Vertebrata</taxon>
        <taxon>Euteleostomi</taxon>
        <taxon>Actinopterygii</taxon>
        <taxon>Chondrostei</taxon>
        <taxon>Acipenseriformes</taxon>
        <taxon>Acipenseridae</taxon>
        <taxon>Huso</taxon>
    </lineage>
</organism>
<evidence type="ECO:0000256" key="3">
    <source>
        <dbReference type="ARBA" id="ARBA00019079"/>
    </source>
</evidence>
<accession>A0ABR0Y322</accession>
<keyword evidence="7" id="KW-0732">Signal</keyword>
<evidence type="ECO:0000256" key="1">
    <source>
        <dbReference type="ARBA" id="ARBA00004613"/>
    </source>
</evidence>
<evidence type="ECO:0000256" key="2">
    <source>
        <dbReference type="ARBA" id="ARBA00006871"/>
    </source>
</evidence>
<dbReference type="PANTHER" id="PTHR16839:SF1">
    <property type="entry name" value="GALANIN PEPTIDES"/>
    <property type="match status" value="1"/>
</dbReference>
<feature type="domain" description="Galanin" evidence="9">
    <location>
        <begin position="114"/>
        <end position="126"/>
    </location>
</feature>
<dbReference type="Pfam" id="PF06540">
    <property type="entry name" value="GMAP"/>
    <property type="match status" value="1"/>
</dbReference>
<keyword evidence="5" id="KW-0165">Cleavage on pair of basic residues</keyword>
<evidence type="ECO:0000256" key="6">
    <source>
        <dbReference type="ARBA" id="ARBA00022702"/>
    </source>
</evidence>
<dbReference type="Proteomes" id="UP001369086">
    <property type="component" value="Unassembled WGS sequence"/>
</dbReference>
<dbReference type="InterPro" id="IPR008175">
    <property type="entry name" value="Galanin_pre"/>
</dbReference>
<name>A0ABR0Y322_HUSHU</name>
<dbReference type="PROSITE" id="PS00861">
    <property type="entry name" value="GALANIN"/>
    <property type="match status" value="1"/>
</dbReference>
<keyword evidence="8" id="KW-0527">Neuropeptide</keyword>
<comment type="caution">
    <text evidence="10">The sequence shown here is derived from an EMBL/GenBank/DDBJ whole genome shotgun (WGS) entry which is preliminary data.</text>
</comment>
<keyword evidence="6" id="KW-0372">Hormone</keyword>
<protein>
    <recommendedName>
        <fullName evidence="3">Galanin peptides</fullName>
    </recommendedName>
</protein>
<evidence type="ECO:0000256" key="5">
    <source>
        <dbReference type="ARBA" id="ARBA00022685"/>
    </source>
</evidence>
<dbReference type="Pfam" id="PF01296">
    <property type="entry name" value="Galanin"/>
    <property type="match status" value="1"/>
</dbReference>
<dbReference type="EMBL" id="JAHFZB010000053">
    <property type="protein sequence ID" value="KAK6466768.1"/>
    <property type="molecule type" value="Genomic_DNA"/>
</dbReference>
<evidence type="ECO:0000256" key="4">
    <source>
        <dbReference type="ARBA" id="ARBA00022525"/>
    </source>
</evidence>
<comment type="similarity">
    <text evidence="2">Belongs to the galanin family.</text>
</comment>
<gene>
    <name evidence="10" type="ORF">HHUSO_G35888</name>
</gene>
<evidence type="ECO:0000259" key="9">
    <source>
        <dbReference type="PROSITE" id="PS00861"/>
    </source>
</evidence>
<dbReference type="SMART" id="SM00071">
    <property type="entry name" value="Galanin"/>
    <property type="match status" value="1"/>
</dbReference>
<keyword evidence="11" id="KW-1185">Reference proteome</keyword>
<evidence type="ECO:0000313" key="10">
    <source>
        <dbReference type="EMBL" id="KAK6466768.1"/>
    </source>
</evidence>
<reference evidence="10 11" key="1">
    <citation type="submission" date="2021-05" db="EMBL/GenBank/DDBJ databases">
        <authorList>
            <person name="Zahm M."/>
            <person name="Klopp C."/>
            <person name="Cabau C."/>
            <person name="Kuhl H."/>
            <person name="Suciu R."/>
            <person name="Ciorpac M."/>
            <person name="Holostenco D."/>
            <person name="Gessner J."/>
            <person name="Wuertz S."/>
            <person name="Hohne C."/>
            <person name="Stock M."/>
            <person name="Gislard M."/>
            <person name="Lluch J."/>
            <person name="Milhes M."/>
            <person name="Lampietro C."/>
            <person name="Lopez Roques C."/>
            <person name="Donnadieu C."/>
            <person name="Du K."/>
            <person name="Schartl M."/>
            <person name="Guiguen Y."/>
        </authorList>
    </citation>
    <scope>NUCLEOTIDE SEQUENCE [LARGE SCALE GENOMIC DNA]</scope>
    <source>
        <strain evidence="10">Hh-F2</strain>
        <tissue evidence="10">Blood</tissue>
    </source>
</reference>
<comment type="subcellular location">
    <subcellularLocation>
        <location evidence="1">Secreted</location>
    </subcellularLocation>
</comment>
<proteinExistence type="inferred from homology"/>
<keyword evidence="4" id="KW-0964">Secreted</keyword>
<sequence>MARVEYPCSNSAYSRYSDAYYIICNGQYHFKGLLYLRVGEVTCPGSVRLSLLITPSANTRFPIATHSRSHLRDGRKILTVKMQHPRTLLCLSLILCGLVSQSLGLTFSGKDKRGWTLNSAGYLLGPHVSFRAHLSLFPKGRASVRRGRGFEPLSLPRSLLTDSSSDAHRTLNDKGGLAGKRDAVEESYKKAEDVYTPNVQPIDETVLDFMTYLRLKELGALDNLIVSEDST</sequence>
<dbReference type="InterPro" id="IPR008174">
    <property type="entry name" value="Galanin"/>
</dbReference>
<evidence type="ECO:0000313" key="11">
    <source>
        <dbReference type="Proteomes" id="UP001369086"/>
    </source>
</evidence>
<dbReference type="PANTHER" id="PTHR16839">
    <property type="entry name" value="GALANIN"/>
    <property type="match status" value="1"/>
</dbReference>
<dbReference type="InterPro" id="IPR013068">
    <property type="entry name" value="GMAP"/>
</dbReference>
<evidence type="ECO:0000256" key="8">
    <source>
        <dbReference type="ARBA" id="ARBA00023320"/>
    </source>
</evidence>